<dbReference type="EMBL" id="WMJX01000022">
    <property type="protein sequence ID" value="MTG98549.1"/>
    <property type="molecule type" value="Genomic_DNA"/>
</dbReference>
<organism evidence="4 5">
    <name type="scientific">Myroides albus</name>
    <dbReference type="NCBI Taxonomy" id="2562892"/>
    <lineage>
        <taxon>Bacteria</taxon>
        <taxon>Pseudomonadati</taxon>
        <taxon>Bacteroidota</taxon>
        <taxon>Flavobacteriia</taxon>
        <taxon>Flavobacteriales</taxon>
        <taxon>Flavobacteriaceae</taxon>
        <taxon>Myroides</taxon>
    </lineage>
</organism>
<reference evidence="4 5" key="1">
    <citation type="submission" date="2019-11" db="EMBL/GenBank/DDBJ databases">
        <title>Genome of Strain BIT-d1.</title>
        <authorList>
            <person name="Yang Y."/>
        </authorList>
    </citation>
    <scope>NUCLEOTIDE SEQUENCE [LARGE SCALE GENOMIC DNA]</scope>
    <source>
        <strain evidence="4 5">BIT-d1</strain>
    </source>
</reference>
<keyword evidence="5" id="KW-1185">Reference proteome</keyword>
<dbReference type="InterPro" id="IPR025343">
    <property type="entry name" value="DUF4099"/>
</dbReference>
<evidence type="ECO:0000256" key="1">
    <source>
        <dbReference type="SAM" id="MobiDB-lite"/>
    </source>
</evidence>
<feature type="domain" description="DUF4099" evidence="3">
    <location>
        <begin position="140"/>
        <end position="221"/>
    </location>
</feature>
<dbReference type="RefSeq" id="WP_155092572.1">
    <property type="nucleotide sequence ID" value="NZ_WMJX01000022.1"/>
</dbReference>
<feature type="domain" description="DUF3945" evidence="2">
    <location>
        <begin position="353"/>
        <end position="401"/>
    </location>
</feature>
<evidence type="ECO:0000313" key="5">
    <source>
        <dbReference type="Proteomes" id="UP000438760"/>
    </source>
</evidence>
<evidence type="ECO:0000313" key="4">
    <source>
        <dbReference type="EMBL" id="MTG98549.1"/>
    </source>
</evidence>
<name>A0A6I3LGC9_9FLAO</name>
<sequence>METKVNKQEQQVLLVSDAKDNKIKGVKGLSENGRLQSAPVNKANLKSFLKVDKHGDFFSNFFSNFFSQLKDPTQFSFFKVPESLALNLAKQMQEELDQKQSINKELYLEHQIDPGKVIESLKREESSSLITSKEYNPYKYNINELNWEALSEIGLSKQKLDEMDLLEPLLKGYKTKDLVMVSLDLGAAVFSLDARLSLKRDQNGEVVMNLEGVKKYPNLNVPFQGHEFTKLDKHNLLKTGNMGRVVELIDPISGQKVPSVVSVDRLTNNLAVTSVQAVKVPVEIKGVELSAQQIQKLKHGEAVLVQGMNSSKGNPFDAEIQYNASKGHIEFLFDNVNKKNQKTTQKDLRVFRGKTLSDSEYNDLLQGKAVFVQGIIDKRGNPYNGYVSYDKVNNKTSFSFDNPINKDSNQIKNTQEQSQTSKDNAVLRPR</sequence>
<accession>A0A6I3LGC9</accession>
<evidence type="ECO:0000259" key="2">
    <source>
        <dbReference type="Pfam" id="PF13101"/>
    </source>
</evidence>
<proteinExistence type="predicted"/>
<feature type="compositionally biased region" description="Polar residues" evidence="1">
    <location>
        <begin position="400"/>
        <end position="423"/>
    </location>
</feature>
<feature type="region of interest" description="Disordered" evidence="1">
    <location>
        <begin position="400"/>
        <end position="430"/>
    </location>
</feature>
<feature type="domain" description="DUF3945" evidence="2">
    <location>
        <begin position="281"/>
        <end position="334"/>
    </location>
</feature>
<dbReference type="AlphaFoldDB" id="A0A6I3LGC9"/>
<protein>
    <submittedName>
        <fullName evidence="4">DUF3945 domain-containing protein</fullName>
    </submittedName>
</protein>
<dbReference type="Pfam" id="PF13351">
    <property type="entry name" value="DUF4099"/>
    <property type="match status" value="1"/>
</dbReference>
<evidence type="ECO:0000259" key="3">
    <source>
        <dbReference type="Pfam" id="PF13351"/>
    </source>
</evidence>
<dbReference type="Pfam" id="PF13101">
    <property type="entry name" value="DUF3945"/>
    <property type="match status" value="2"/>
</dbReference>
<dbReference type="Proteomes" id="UP000438760">
    <property type="component" value="Unassembled WGS sequence"/>
</dbReference>
<dbReference type="InterPro" id="IPR025222">
    <property type="entry name" value="DUF3945"/>
</dbReference>
<dbReference type="OrthoDB" id="1081890at2"/>
<comment type="caution">
    <text evidence="4">The sequence shown here is derived from an EMBL/GenBank/DDBJ whole genome shotgun (WGS) entry which is preliminary data.</text>
</comment>
<gene>
    <name evidence="4" type="ORF">GJV76_10500</name>
</gene>